<dbReference type="Gene3D" id="1.20.1050.10">
    <property type="match status" value="1"/>
</dbReference>
<dbReference type="GO" id="GO:0006749">
    <property type="term" value="P:glutathione metabolic process"/>
    <property type="evidence" value="ECO:0007669"/>
    <property type="project" value="InterPro"/>
</dbReference>
<feature type="domain" description="GST C-terminal" evidence="9">
    <location>
        <begin position="86"/>
        <end position="221"/>
    </location>
</feature>
<keyword evidence="3" id="KW-0963">Cytoplasm</keyword>
<dbReference type="CDD" id="cd03185">
    <property type="entry name" value="GST_C_Tau"/>
    <property type="match status" value="1"/>
</dbReference>
<dbReference type="GO" id="GO:0004364">
    <property type="term" value="F:glutathione transferase activity"/>
    <property type="evidence" value="ECO:0007669"/>
    <property type="project" value="UniProtKB-EC"/>
</dbReference>
<keyword evidence="11" id="KW-1185">Reference proteome</keyword>
<dbReference type="Gene3D" id="3.40.30.10">
    <property type="entry name" value="Glutaredoxin"/>
    <property type="match status" value="1"/>
</dbReference>
<accession>A0AAV5M375</accession>
<organism evidence="10 11">
    <name type="scientific">Rubroshorea leprosula</name>
    <dbReference type="NCBI Taxonomy" id="152421"/>
    <lineage>
        <taxon>Eukaryota</taxon>
        <taxon>Viridiplantae</taxon>
        <taxon>Streptophyta</taxon>
        <taxon>Embryophyta</taxon>
        <taxon>Tracheophyta</taxon>
        <taxon>Spermatophyta</taxon>
        <taxon>Magnoliopsida</taxon>
        <taxon>eudicotyledons</taxon>
        <taxon>Gunneridae</taxon>
        <taxon>Pentapetalae</taxon>
        <taxon>rosids</taxon>
        <taxon>malvids</taxon>
        <taxon>Malvales</taxon>
        <taxon>Dipterocarpaceae</taxon>
        <taxon>Rubroshorea</taxon>
    </lineage>
</organism>
<evidence type="ECO:0000313" key="10">
    <source>
        <dbReference type="EMBL" id="GKV43032.1"/>
    </source>
</evidence>
<dbReference type="CDD" id="cd03058">
    <property type="entry name" value="GST_N_Tau"/>
    <property type="match status" value="1"/>
</dbReference>
<dbReference type="SFLD" id="SFLDG01152">
    <property type="entry name" value="Main.3:_Omega-_and_Tau-like"/>
    <property type="match status" value="1"/>
</dbReference>
<sequence>MEQVTVLGSWPSPYAYRVLWALELKGVEYEYVEEDLLNKSDMLLKYNPILKKIPVLIHAGKPIVESPVIIEYIEETWPQNPLLPQDPYEKAMARFWTKFCDDKGLAFTLFFIGVGEEQQKAAKEVREALKTIEEKALGEKKFLGGDEIGMADLAWGVLATSLGVIEQIVGMTIFDAESFPRLHRWAQNFREHPVISKNLPELEKLLVNYTRKREMYLDTKIA</sequence>
<evidence type="ECO:0000313" key="11">
    <source>
        <dbReference type="Proteomes" id="UP001054252"/>
    </source>
</evidence>
<keyword evidence="4" id="KW-0216">Detoxification</keyword>
<evidence type="ECO:0000256" key="7">
    <source>
        <dbReference type="ARBA" id="ARBA00047960"/>
    </source>
</evidence>
<dbReference type="GO" id="GO:0009407">
    <property type="term" value="P:toxin catabolic process"/>
    <property type="evidence" value="ECO:0007669"/>
    <property type="project" value="UniProtKB-ARBA"/>
</dbReference>
<dbReference type="InterPro" id="IPR036282">
    <property type="entry name" value="Glutathione-S-Trfase_C_sf"/>
</dbReference>
<dbReference type="FunFam" id="1.20.1050.10:FF:000012">
    <property type="entry name" value="Tau class glutathione S-transferase"/>
    <property type="match status" value="1"/>
</dbReference>
<dbReference type="Proteomes" id="UP001054252">
    <property type="component" value="Unassembled WGS sequence"/>
</dbReference>
<dbReference type="InterPro" id="IPR045074">
    <property type="entry name" value="GST_C_Tau"/>
</dbReference>
<dbReference type="FunFam" id="3.40.30.10:FF:000014">
    <property type="entry name" value="Tau class glutathione S-transferase"/>
    <property type="match status" value="1"/>
</dbReference>
<dbReference type="SFLD" id="SFLDS00019">
    <property type="entry name" value="Glutathione_Transferase_(cytos"/>
    <property type="match status" value="1"/>
</dbReference>
<evidence type="ECO:0000259" key="8">
    <source>
        <dbReference type="PROSITE" id="PS50404"/>
    </source>
</evidence>
<comment type="subcellular location">
    <subcellularLocation>
        <location evidence="1">Cytoplasm</location>
        <location evidence="1">Cytosol</location>
    </subcellularLocation>
</comment>
<protein>
    <recommendedName>
        <fullName evidence="2">glutathione transferase</fullName>
        <ecNumber evidence="2">2.5.1.18</ecNumber>
    </recommendedName>
</protein>
<dbReference type="GO" id="GO:0005829">
    <property type="term" value="C:cytosol"/>
    <property type="evidence" value="ECO:0007669"/>
    <property type="project" value="UniProtKB-SubCell"/>
</dbReference>
<comment type="similarity">
    <text evidence="6">Belongs to the GST superfamily. Tau family.</text>
</comment>
<proteinExistence type="inferred from homology"/>
<dbReference type="SUPFAM" id="SSF47616">
    <property type="entry name" value="GST C-terminal domain-like"/>
    <property type="match status" value="1"/>
</dbReference>
<dbReference type="PROSITE" id="PS50404">
    <property type="entry name" value="GST_NTER"/>
    <property type="match status" value="1"/>
</dbReference>
<dbReference type="EC" id="2.5.1.18" evidence="2"/>
<dbReference type="InterPro" id="IPR010987">
    <property type="entry name" value="Glutathione-S-Trfase_C-like"/>
</dbReference>
<dbReference type="PANTHER" id="PTHR11260">
    <property type="entry name" value="GLUTATHIONE S-TRANSFERASE, GST, SUPERFAMILY, GST DOMAIN CONTAINING"/>
    <property type="match status" value="1"/>
</dbReference>
<evidence type="ECO:0000259" key="9">
    <source>
        <dbReference type="PROSITE" id="PS50405"/>
    </source>
</evidence>
<dbReference type="AlphaFoldDB" id="A0AAV5M375"/>
<evidence type="ECO:0000256" key="5">
    <source>
        <dbReference type="ARBA" id="ARBA00022679"/>
    </source>
</evidence>
<dbReference type="EMBL" id="BPVZ01000164">
    <property type="protein sequence ID" value="GKV43032.1"/>
    <property type="molecule type" value="Genomic_DNA"/>
</dbReference>
<evidence type="ECO:0000256" key="4">
    <source>
        <dbReference type="ARBA" id="ARBA00022575"/>
    </source>
</evidence>
<dbReference type="SUPFAM" id="SSF52833">
    <property type="entry name" value="Thioredoxin-like"/>
    <property type="match status" value="1"/>
</dbReference>
<dbReference type="InterPro" id="IPR004045">
    <property type="entry name" value="Glutathione_S-Trfase_N"/>
</dbReference>
<reference evidence="10 11" key="1">
    <citation type="journal article" date="2021" name="Commun. Biol.">
        <title>The genome of Shorea leprosula (Dipterocarpaceae) highlights the ecological relevance of drought in aseasonal tropical rainforests.</title>
        <authorList>
            <person name="Ng K.K.S."/>
            <person name="Kobayashi M.J."/>
            <person name="Fawcett J.A."/>
            <person name="Hatakeyama M."/>
            <person name="Paape T."/>
            <person name="Ng C.H."/>
            <person name="Ang C.C."/>
            <person name="Tnah L.H."/>
            <person name="Lee C.T."/>
            <person name="Nishiyama T."/>
            <person name="Sese J."/>
            <person name="O'Brien M.J."/>
            <person name="Copetti D."/>
            <person name="Mohd Noor M.I."/>
            <person name="Ong R.C."/>
            <person name="Putra M."/>
            <person name="Sireger I.Z."/>
            <person name="Indrioko S."/>
            <person name="Kosugi Y."/>
            <person name="Izuno A."/>
            <person name="Isagi Y."/>
            <person name="Lee S.L."/>
            <person name="Shimizu K.K."/>
        </authorList>
    </citation>
    <scope>NUCLEOTIDE SEQUENCE [LARGE SCALE GENOMIC DNA]</scope>
    <source>
        <strain evidence="10">214</strain>
    </source>
</reference>
<dbReference type="InterPro" id="IPR045073">
    <property type="entry name" value="Omega/Tau-like"/>
</dbReference>
<name>A0AAV5M375_9ROSI</name>
<dbReference type="Pfam" id="PF02798">
    <property type="entry name" value="GST_N"/>
    <property type="match status" value="1"/>
</dbReference>
<dbReference type="Pfam" id="PF00043">
    <property type="entry name" value="GST_C"/>
    <property type="match status" value="1"/>
</dbReference>
<comment type="caution">
    <text evidence="10">The sequence shown here is derived from an EMBL/GenBank/DDBJ whole genome shotgun (WGS) entry which is preliminary data.</text>
</comment>
<keyword evidence="5" id="KW-0808">Transferase</keyword>
<evidence type="ECO:0000256" key="3">
    <source>
        <dbReference type="ARBA" id="ARBA00022490"/>
    </source>
</evidence>
<dbReference type="InterPro" id="IPR036249">
    <property type="entry name" value="Thioredoxin-like_sf"/>
</dbReference>
<dbReference type="InterPro" id="IPR004046">
    <property type="entry name" value="GST_C"/>
</dbReference>
<dbReference type="SFLD" id="SFLDG00358">
    <property type="entry name" value="Main_(cytGST)"/>
    <property type="match status" value="1"/>
</dbReference>
<dbReference type="PANTHER" id="PTHR11260:SF775">
    <property type="entry name" value="GLUTATHIONE S-TRANSFERASE U10"/>
    <property type="match status" value="1"/>
</dbReference>
<gene>
    <name evidence="10" type="ORF">SLEP1_g50373</name>
</gene>
<evidence type="ECO:0000256" key="6">
    <source>
        <dbReference type="ARBA" id="ARBA00025743"/>
    </source>
</evidence>
<feature type="domain" description="GST N-terminal" evidence="8">
    <location>
        <begin position="2"/>
        <end position="81"/>
    </location>
</feature>
<evidence type="ECO:0000256" key="1">
    <source>
        <dbReference type="ARBA" id="ARBA00004514"/>
    </source>
</evidence>
<evidence type="ECO:0000256" key="2">
    <source>
        <dbReference type="ARBA" id="ARBA00012452"/>
    </source>
</evidence>
<dbReference type="InterPro" id="IPR040079">
    <property type="entry name" value="Glutathione_S-Trfase"/>
</dbReference>
<comment type="catalytic activity">
    <reaction evidence="7">
        <text>RX + glutathione = an S-substituted glutathione + a halide anion + H(+)</text>
        <dbReference type="Rhea" id="RHEA:16437"/>
        <dbReference type="ChEBI" id="CHEBI:15378"/>
        <dbReference type="ChEBI" id="CHEBI:16042"/>
        <dbReference type="ChEBI" id="CHEBI:17792"/>
        <dbReference type="ChEBI" id="CHEBI:57925"/>
        <dbReference type="ChEBI" id="CHEBI:90779"/>
        <dbReference type="EC" id="2.5.1.18"/>
    </reaction>
</comment>
<dbReference type="PROSITE" id="PS50405">
    <property type="entry name" value="GST_CTER"/>
    <property type="match status" value="1"/>
</dbReference>